<organism evidence="2 3">
    <name type="scientific">Mytilus edulis</name>
    <name type="common">Blue mussel</name>
    <dbReference type="NCBI Taxonomy" id="6550"/>
    <lineage>
        <taxon>Eukaryota</taxon>
        <taxon>Metazoa</taxon>
        <taxon>Spiralia</taxon>
        <taxon>Lophotrochozoa</taxon>
        <taxon>Mollusca</taxon>
        <taxon>Bivalvia</taxon>
        <taxon>Autobranchia</taxon>
        <taxon>Pteriomorphia</taxon>
        <taxon>Mytilida</taxon>
        <taxon>Mytiloidea</taxon>
        <taxon>Mytilidae</taxon>
        <taxon>Mytilinae</taxon>
        <taxon>Mytilus</taxon>
    </lineage>
</organism>
<dbReference type="PANTHER" id="PTHR37162:SF10">
    <property type="entry name" value="DUF4371 DOMAIN-CONTAINING PROTEIN"/>
    <property type="match status" value="1"/>
</dbReference>
<evidence type="ECO:0008006" key="4">
    <source>
        <dbReference type="Google" id="ProtNLM"/>
    </source>
</evidence>
<sequence length="413" mass="46866">MSKRTTTDDNNNNTTTGPTSAKKSCQKFRDCYRETFPSLGVSKKGPTFVYCFICERDFSCAHGGKDDCRRHVMTKSHVEYNKLKSTQRPISSFIKSTELEKSRAVTKAEAAMCQIIANQNLSLASADMFTKNFKLMFPDSKIASEMKCGRNKATAMIGELANIVQDDLVQRMREGPFTISTDGSNDNISKQFPMVVRTLGTEGVNSELLSIPCCDDSATGENIFLLIDKELRSRQIPWEHNLALGCDNASTMTGHKKGVIAFARKKHPDIFLAGCTLHLVHIAAKKAAESLPPVDEALTDIYYYFNKSDTRKQEFRGTQELYDVDQKKNLKHVCTRWLSISRCVERLLHSWDPLKDYFHTHKKKLDEAKLKKKVAEERKNAPQKSKTPMNKNDTLMKNKKSSRKPKDSCFKFK</sequence>
<gene>
    <name evidence="2" type="ORF">MEDL_33078</name>
</gene>
<feature type="compositionally biased region" description="Basic and acidic residues" evidence="1">
    <location>
        <begin position="404"/>
        <end position="413"/>
    </location>
</feature>
<feature type="compositionally biased region" description="Polar residues" evidence="1">
    <location>
        <begin position="382"/>
        <end position="395"/>
    </location>
</feature>
<evidence type="ECO:0000313" key="2">
    <source>
        <dbReference type="EMBL" id="CAG2219556.1"/>
    </source>
</evidence>
<proteinExistence type="predicted"/>
<dbReference type="EMBL" id="CAJPWZ010001632">
    <property type="protein sequence ID" value="CAG2219556.1"/>
    <property type="molecule type" value="Genomic_DNA"/>
</dbReference>
<dbReference type="InterPro" id="IPR012337">
    <property type="entry name" value="RNaseH-like_sf"/>
</dbReference>
<name>A0A8S3SSQ5_MYTED</name>
<dbReference type="PANTHER" id="PTHR37162">
    <property type="entry name" value="HAT FAMILY DIMERISATION DOMAINCONTAINING PROTEIN-RELATED"/>
    <property type="match status" value="1"/>
</dbReference>
<protein>
    <recommendedName>
        <fullName evidence="4">DUF4371 domain-containing protein</fullName>
    </recommendedName>
</protein>
<accession>A0A8S3SSQ5</accession>
<feature type="region of interest" description="Disordered" evidence="1">
    <location>
        <begin position="1"/>
        <end position="22"/>
    </location>
</feature>
<dbReference type="SUPFAM" id="SSF53098">
    <property type="entry name" value="Ribonuclease H-like"/>
    <property type="match status" value="1"/>
</dbReference>
<evidence type="ECO:0000256" key="1">
    <source>
        <dbReference type="SAM" id="MobiDB-lite"/>
    </source>
</evidence>
<keyword evidence="3" id="KW-1185">Reference proteome</keyword>
<feature type="compositionally biased region" description="Basic and acidic residues" evidence="1">
    <location>
        <begin position="369"/>
        <end position="380"/>
    </location>
</feature>
<evidence type="ECO:0000313" key="3">
    <source>
        <dbReference type="Proteomes" id="UP000683360"/>
    </source>
</evidence>
<comment type="caution">
    <text evidence="2">The sequence shown here is derived from an EMBL/GenBank/DDBJ whole genome shotgun (WGS) entry which is preliminary data.</text>
</comment>
<feature type="region of interest" description="Disordered" evidence="1">
    <location>
        <begin position="369"/>
        <end position="413"/>
    </location>
</feature>
<dbReference type="OrthoDB" id="6151961at2759"/>
<reference evidence="2" key="1">
    <citation type="submission" date="2021-03" db="EMBL/GenBank/DDBJ databases">
        <authorList>
            <person name="Bekaert M."/>
        </authorList>
    </citation>
    <scope>NUCLEOTIDE SEQUENCE</scope>
</reference>
<dbReference type="AlphaFoldDB" id="A0A8S3SSQ5"/>
<dbReference type="Proteomes" id="UP000683360">
    <property type="component" value="Unassembled WGS sequence"/>
</dbReference>